<feature type="domain" description="Glucose-methanol-choline oxidoreductase C-terminal" evidence="7">
    <location>
        <begin position="383"/>
        <end position="435"/>
    </location>
</feature>
<dbReference type="PANTHER" id="PTHR42784">
    <property type="entry name" value="PYRANOSE 2-OXIDASE"/>
    <property type="match status" value="1"/>
</dbReference>
<dbReference type="SUPFAM" id="SSF51905">
    <property type="entry name" value="FAD/NAD(P)-binding domain"/>
    <property type="match status" value="1"/>
</dbReference>
<dbReference type="InterPro" id="IPR030900">
    <property type="entry name" value="GMC_mycofac_OxRdtase"/>
</dbReference>
<protein>
    <submittedName>
        <fullName evidence="8">Mycofactocin system GMC family oxidoreductase MftG</fullName>
        <ecNumber evidence="8">1.-.-.-</ecNumber>
    </submittedName>
</protein>
<dbReference type="Proteomes" id="UP001059836">
    <property type="component" value="Chromosome"/>
</dbReference>
<dbReference type="EC" id="1.-.-.-" evidence="8"/>
<proteinExistence type="inferred from homology"/>
<dbReference type="Gene3D" id="3.50.50.60">
    <property type="entry name" value="FAD/NAD(P)-binding domain"/>
    <property type="match status" value="2"/>
</dbReference>
<dbReference type="InterPro" id="IPR036188">
    <property type="entry name" value="FAD/NAD-bd_sf"/>
</dbReference>
<comment type="cofactor">
    <cofactor evidence="1">
        <name>FAD</name>
        <dbReference type="ChEBI" id="CHEBI:57692"/>
    </cofactor>
</comment>
<sequence>MVHDVVIVGAGSAGCVLAERLSRHPDRSVLLLERGPGWPGTEVTDLYHLPVGADAARLGRTVGYPVRPDGSTVVRGNGIGGSAAVNGAYFLRWHRDDFRSWEHTLADIDAAYRDVESAMSVSAFRDDELTDTTHAFEQWFGPVAGGRSSVDAGRGPAGREGIDSRWPRVGVNRVRSNSIRDACGGRRVTSAEAILRPALDRSNLTVRIGAEVTALERSGDRVTGVRCGAEVIGCGEVVLCAGTLGTASLLFGSGFAAGSLRIDEHREILVHYQPTTPAECPVPLLPSVAHTESGVEIRCYGGDFADYIDGVPRVGPAMGVAAMSPATSGELRWDGIGLTVDLGAAPDLPARLGPELDQVRDMLHSAAFRGLVVPSSVRVDPVVRTSQHAFGSLPMGERTDRFGVVEGARGLRVVDGSILPVGGRSGPHATITMLAGLIGASAR</sequence>
<comment type="similarity">
    <text evidence="2">Belongs to the GMC oxidoreductase family.</text>
</comment>
<evidence type="ECO:0000256" key="4">
    <source>
        <dbReference type="ARBA" id="ARBA00022827"/>
    </source>
</evidence>
<evidence type="ECO:0000256" key="3">
    <source>
        <dbReference type="ARBA" id="ARBA00022630"/>
    </source>
</evidence>
<dbReference type="Pfam" id="PF01266">
    <property type="entry name" value="DAO"/>
    <property type="match status" value="1"/>
</dbReference>
<feature type="domain" description="FAD dependent oxidoreductase" evidence="6">
    <location>
        <begin position="4"/>
        <end position="277"/>
    </location>
</feature>
<organism evidence="8 9">
    <name type="scientific">Gordonia pseudamarae</name>
    <dbReference type="NCBI Taxonomy" id="2831662"/>
    <lineage>
        <taxon>Bacteria</taxon>
        <taxon>Bacillati</taxon>
        <taxon>Actinomycetota</taxon>
        <taxon>Actinomycetes</taxon>
        <taxon>Mycobacteriales</taxon>
        <taxon>Gordoniaceae</taxon>
        <taxon>Gordonia</taxon>
    </lineage>
</organism>
<dbReference type="InterPro" id="IPR006076">
    <property type="entry name" value="FAD-dep_OxRdtase"/>
</dbReference>
<reference evidence="8" key="1">
    <citation type="journal article" date="2021" name="Nat. Microbiol.">
        <title>Cocultivation of an ultrasmall environmental parasitic bacterium with lytic ability against bacteria associated with wastewater foams.</title>
        <authorList>
            <person name="Batinovic S."/>
            <person name="Rose J.J.A."/>
            <person name="Ratcliffe J."/>
            <person name="Seviour R.J."/>
            <person name="Petrovski S."/>
        </authorList>
    </citation>
    <scope>NUCLEOTIDE SEQUENCE</scope>
    <source>
        <strain evidence="8">CON9</strain>
    </source>
</reference>
<dbReference type="InterPro" id="IPR007867">
    <property type="entry name" value="GMC_OxRtase_C"/>
</dbReference>
<dbReference type="InterPro" id="IPR051473">
    <property type="entry name" value="P2Ox-like"/>
</dbReference>
<evidence type="ECO:0000259" key="6">
    <source>
        <dbReference type="Pfam" id="PF01266"/>
    </source>
</evidence>
<keyword evidence="3" id="KW-0285">Flavoprotein</keyword>
<keyword evidence="4" id="KW-0274">FAD</keyword>
<gene>
    <name evidence="8" type="primary">mftG</name>
    <name evidence="8" type="ORF">GII31_17250</name>
</gene>
<dbReference type="GO" id="GO:0016491">
    <property type="term" value="F:oxidoreductase activity"/>
    <property type="evidence" value="ECO:0007669"/>
    <property type="project" value="UniProtKB-KW"/>
</dbReference>
<dbReference type="PANTHER" id="PTHR42784:SF1">
    <property type="entry name" value="PYRANOSE 2-OXIDASE"/>
    <property type="match status" value="1"/>
</dbReference>
<evidence type="ECO:0000313" key="9">
    <source>
        <dbReference type="Proteomes" id="UP001059836"/>
    </source>
</evidence>
<dbReference type="Gene3D" id="3.30.410.40">
    <property type="match status" value="1"/>
</dbReference>
<accession>A0ABX6IKJ1</accession>
<evidence type="ECO:0000259" key="7">
    <source>
        <dbReference type="Pfam" id="PF05199"/>
    </source>
</evidence>
<name>A0ABX6IKJ1_9ACTN</name>
<keyword evidence="9" id="KW-1185">Reference proteome</keyword>
<keyword evidence="5 8" id="KW-0560">Oxidoreductase</keyword>
<evidence type="ECO:0000256" key="1">
    <source>
        <dbReference type="ARBA" id="ARBA00001974"/>
    </source>
</evidence>
<dbReference type="EMBL" id="CP045809">
    <property type="protein sequence ID" value="QHN36364.1"/>
    <property type="molecule type" value="Genomic_DNA"/>
</dbReference>
<dbReference type="RefSeq" id="WP_213244619.1">
    <property type="nucleotide sequence ID" value="NZ_CP045806.1"/>
</dbReference>
<evidence type="ECO:0000256" key="2">
    <source>
        <dbReference type="ARBA" id="ARBA00010790"/>
    </source>
</evidence>
<dbReference type="NCBIfam" id="TIGR04542">
    <property type="entry name" value="GMC_mycofac_2"/>
    <property type="match status" value="1"/>
</dbReference>
<evidence type="ECO:0000313" key="8">
    <source>
        <dbReference type="EMBL" id="QHN36364.1"/>
    </source>
</evidence>
<dbReference type="Pfam" id="PF05199">
    <property type="entry name" value="GMC_oxred_C"/>
    <property type="match status" value="1"/>
</dbReference>
<evidence type="ECO:0000256" key="5">
    <source>
        <dbReference type="ARBA" id="ARBA00023002"/>
    </source>
</evidence>